<evidence type="ECO:0000256" key="1">
    <source>
        <dbReference type="SAM" id="MobiDB-lite"/>
    </source>
</evidence>
<sequence length="340" mass="37301">MARTIEAWGGTYYSIGDRERPWPVGAYRVETARIRQLLALSARWHSRVAVQQFVSTDRDELLQAAISVGTASELILKALVSSTSPALLADRGDRDSLLLLANASLESTNALAFRSIAAAEVHRLAKHLHRALPIDLNDLAPLAARNAAAHLAIVDSGQLRRAVVQHCRIVQATLPLLELDDGPYWGASMRATVINLLDEAKSEVARVVAAKLAAATTALNTRVRALPEEARAAYLAALSGRMLSSTDHEEPQTCPACEQNGWLLCGVERGPVEYDSENGMAWASRTAYPFAFECPVCGLELENEELPEIPDFPDHVELDPDEDPIEARDWEPDEDLWRGR</sequence>
<dbReference type="Proteomes" id="UP000233276">
    <property type="component" value="Chromosome"/>
</dbReference>
<feature type="compositionally biased region" description="Basic and acidic residues" evidence="1">
    <location>
        <begin position="325"/>
        <end position="340"/>
    </location>
</feature>
<evidence type="ECO:0000313" key="3">
    <source>
        <dbReference type="Proteomes" id="UP000233276"/>
    </source>
</evidence>
<proteinExistence type="predicted"/>
<feature type="region of interest" description="Disordered" evidence="1">
    <location>
        <begin position="308"/>
        <end position="340"/>
    </location>
</feature>
<gene>
    <name evidence="2" type="ORF">CXR34_00470</name>
</gene>
<organism evidence="2 3">
    <name type="scientific">Microbacterium hominis</name>
    <dbReference type="NCBI Taxonomy" id="162426"/>
    <lineage>
        <taxon>Bacteria</taxon>
        <taxon>Bacillati</taxon>
        <taxon>Actinomycetota</taxon>
        <taxon>Actinomycetes</taxon>
        <taxon>Micrococcales</taxon>
        <taxon>Microbacteriaceae</taxon>
        <taxon>Microbacterium</taxon>
    </lineage>
</organism>
<dbReference type="KEGG" id="mhos:CXR34_00470"/>
<dbReference type="AlphaFoldDB" id="A0A2K9D7I6"/>
<protein>
    <submittedName>
        <fullName evidence="2">Uncharacterized protein</fullName>
    </submittedName>
</protein>
<reference evidence="2 3" key="1">
    <citation type="submission" date="2017-12" db="EMBL/GenBank/DDBJ databases">
        <title>Isolation and characterization of estrogens degradatiion strain Microbacterium hominis SJTG1.</title>
        <authorList>
            <person name="Xiong W."/>
            <person name="Yin C."/>
            <person name="Zheng D."/>
            <person name="Liang R."/>
        </authorList>
    </citation>
    <scope>NUCLEOTIDE SEQUENCE [LARGE SCALE GENOMIC DNA]</scope>
    <source>
        <strain evidence="2 3">SJTG1</strain>
    </source>
</reference>
<name>A0A2K9D7I6_9MICO</name>
<evidence type="ECO:0000313" key="2">
    <source>
        <dbReference type="EMBL" id="AUG28081.1"/>
    </source>
</evidence>
<dbReference type="RefSeq" id="WP_101305212.1">
    <property type="nucleotide sequence ID" value="NZ_CP025299.1"/>
</dbReference>
<dbReference type="EMBL" id="CP025299">
    <property type="protein sequence ID" value="AUG28081.1"/>
    <property type="molecule type" value="Genomic_DNA"/>
</dbReference>
<accession>A0A2K9D7I6</accession>